<organism evidence="2 3">
    <name type="scientific">Fibrella forsythiae</name>
    <dbReference type="NCBI Taxonomy" id="2817061"/>
    <lineage>
        <taxon>Bacteria</taxon>
        <taxon>Pseudomonadati</taxon>
        <taxon>Bacteroidota</taxon>
        <taxon>Cytophagia</taxon>
        <taxon>Cytophagales</taxon>
        <taxon>Spirosomataceae</taxon>
        <taxon>Fibrella</taxon>
    </lineage>
</organism>
<dbReference type="RefSeq" id="WP_207327407.1">
    <property type="nucleotide sequence ID" value="NZ_JAFMYW010000001.1"/>
</dbReference>
<evidence type="ECO:0000313" key="3">
    <source>
        <dbReference type="Proteomes" id="UP000664628"/>
    </source>
</evidence>
<dbReference type="EMBL" id="JAFMYW010000001">
    <property type="protein sequence ID" value="MBO0947499.1"/>
    <property type="molecule type" value="Genomic_DNA"/>
</dbReference>
<keyword evidence="2" id="KW-0378">Hydrolase</keyword>
<comment type="caution">
    <text evidence="2">The sequence shown here is derived from an EMBL/GenBank/DDBJ whole genome shotgun (WGS) entry which is preliminary data.</text>
</comment>
<gene>
    <name evidence="2" type="ORF">J2I46_02835</name>
</gene>
<reference evidence="2 3" key="1">
    <citation type="submission" date="2021-03" db="EMBL/GenBank/DDBJ databases">
        <title>Fibrella sp. HMF5405 genome sequencing and assembly.</title>
        <authorList>
            <person name="Kang H."/>
            <person name="Kim H."/>
            <person name="Bae S."/>
            <person name="Joh K."/>
        </authorList>
    </citation>
    <scope>NUCLEOTIDE SEQUENCE [LARGE SCALE GENOMIC DNA]</scope>
    <source>
        <strain evidence="2 3">HMF5405</strain>
    </source>
</reference>
<dbReference type="Gene3D" id="1.10.30.50">
    <property type="match status" value="1"/>
</dbReference>
<protein>
    <submittedName>
        <fullName evidence="2">HNH endonuclease</fullName>
    </submittedName>
</protein>
<proteinExistence type="predicted"/>
<name>A0ABS3JBY2_9BACT</name>
<evidence type="ECO:0000259" key="1">
    <source>
        <dbReference type="Pfam" id="PF01844"/>
    </source>
</evidence>
<accession>A0ABS3JBY2</accession>
<dbReference type="Proteomes" id="UP000664628">
    <property type="component" value="Unassembled WGS sequence"/>
</dbReference>
<feature type="domain" description="HNH" evidence="1">
    <location>
        <begin position="57"/>
        <end position="112"/>
    </location>
</feature>
<dbReference type="InterPro" id="IPR003615">
    <property type="entry name" value="HNH_nuc"/>
</dbReference>
<keyword evidence="2" id="KW-0540">Nuclease</keyword>
<keyword evidence="3" id="KW-1185">Reference proteome</keyword>
<dbReference type="CDD" id="cd00085">
    <property type="entry name" value="HNHc"/>
    <property type="match status" value="1"/>
</dbReference>
<sequence length="288" mass="33773">MISVKKDFSNPPSGLLKKGCLDNIKLTISEKNKHSFSTHFYRDQSHATLTTLYNSKCAYCESPESPTCVLRVDHYRPKDGIKNTSHLGYYWLGYEWSNLILSCEKCNRTKSNNFPLANESLRVLSPVVKQNLLPNKASRRADFPLLKAEDPLLLNPELDIVEDHLYFKRDGTIHHLTIHGEASIKCYDLKRTLLVVERKKLVDKVLREIKEHLIDFFDGKINQQTLNYSLYRVYTQMLYRVDSKSKYSRMAYFVYTHFDKFIVSQLPSQIHQRIILTTFELFRQKKLI</sequence>
<keyword evidence="2" id="KW-0255">Endonuclease</keyword>
<dbReference type="Pfam" id="PF01844">
    <property type="entry name" value="HNH"/>
    <property type="match status" value="1"/>
</dbReference>
<evidence type="ECO:0000313" key="2">
    <source>
        <dbReference type="EMBL" id="MBO0947499.1"/>
    </source>
</evidence>
<dbReference type="InterPro" id="IPR002711">
    <property type="entry name" value="HNH"/>
</dbReference>
<dbReference type="GO" id="GO:0004519">
    <property type="term" value="F:endonuclease activity"/>
    <property type="evidence" value="ECO:0007669"/>
    <property type="project" value="UniProtKB-KW"/>
</dbReference>